<evidence type="ECO:0000313" key="1">
    <source>
        <dbReference type="EMBL" id="KAJ8872645.1"/>
    </source>
</evidence>
<gene>
    <name evidence="1" type="ORF">PR048_026254</name>
</gene>
<comment type="caution">
    <text evidence="1">The sequence shown here is derived from an EMBL/GenBank/DDBJ whole genome shotgun (WGS) entry which is preliminary data.</text>
</comment>
<reference evidence="1 2" key="1">
    <citation type="submission" date="2023-02" db="EMBL/GenBank/DDBJ databases">
        <title>LHISI_Scaffold_Assembly.</title>
        <authorList>
            <person name="Stuart O.P."/>
            <person name="Cleave R."/>
            <person name="Magrath M.J.L."/>
            <person name="Mikheyev A.S."/>
        </authorList>
    </citation>
    <scope>NUCLEOTIDE SEQUENCE [LARGE SCALE GENOMIC DNA]</scope>
    <source>
        <strain evidence="1">Daus_M_001</strain>
        <tissue evidence="1">Leg muscle</tissue>
    </source>
</reference>
<protein>
    <submittedName>
        <fullName evidence="1">Uncharacterized protein</fullName>
    </submittedName>
</protein>
<proteinExistence type="predicted"/>
<name>A0ABQ9GKT7_9NEOP</name>
<evidence type="ECO:0000313" key="2">
    <source>
        <dbReference type="Proteomes" id="UP001159363"/>
    </source>
</evidence>
<accession>A0ABQ9GKT7</accession>
<organism evidence="1 2">
    <name type="scientific">Dryococelus australis</name>
    <dbReference type="NCBI Taxonomy" id="614101"/>
    <lineage>
        <taxon>Eukaryota</taxon>
        <taxon>Metazoa</taxon>
        <taxon>Ecdysozoa</taxon>
        <taxon>Arthropoda</taxon>
        <taxon>Hexapoda</taxon>
        <taxon>Insecta</taxon>
        <taxon>Pterygota</taxon>
        <taxon>Neoptera</taxon>
        <taxon>Polyneoptera</taxon>
        <taxon>Phasmatodea</taxon>
        <taxon>Verophasmatodea</taxon>
        <taxon>Anareolatae</taxon>
        <taxon>Phasmatidae</taxon>
        <taxon>Eurycanthinae</taxon>
        <taxon>Dryococelus</taxon>
    </lineage>
</organism>
<dbReference type="Proteomes" id="UP001159363">
    <property type="component" value="Chromosome 10"/>
</dbReference>
<keyword evidence="2" id="KW-1185">Reference proteome</keyword>
<dbReference type="EMBL" id="JARBHB010000011">
    <property type="protein sequence ID" value="KAJ8872645.1"/>
    <property type="molecule type" value="Genomic_DNA"/>
</dbReference>
<sequence length="151" mass="17448">MGVCDKILQKEMLQTRHLTLEHACELATLAEVSQQQTEVSSEYYTGYTSTREWNNHVCKYCGETQKGTGLALQKIYVQVRAELAYRKINSVNKLHEVIKWHEMILIEDVKLDTGSEVNIIPETIFNKVNRQFKVRNTSETLECYGVFTIKS</sequence>